<gene>
    <name evidence="1" type="ORF">T440DRAFT_510703</name>
</gene>
<keyword evidence="2" id="KW-1185">Reference proteome</keyword>
<proteinExistence type="predicted"/>
<evidence type="ECO:0000313" key="1">
    <source>
        <dbReference type="EMBL" id="KAF2846753.1"/>
    </source>
</evidence>
<accession>A0A6A7AUH8</accession>
<dbReference type="AlphaFoldDB" id="A0A6A7AUH8"/>
<name>A0A6A7AUH8_9PLEO</name>
<organism evidence="1 2">
    <name type="scientific">Plenodomus tracheiphilus IPT5</name>
    <dbReference type="NCBI Taxonomy" id="1408161"/>
    <lineage>
        <taxon>Eukaryota</taxon>
        <taxon>Fungi</taxon>
        <taxon>Dikarya</taxon>
        <taxon>Ascomycota</taxon>
        <taxon>Pezizomycotina</taxon>
        <taxon>Dothideomycetes</taxon>
        <taxon>Pleosporomycetidae</taxon>
        <taxon>Pleosporales</taxon>
        <taxon>Pleosporineae</taxon>
        <taxon>Leptosphaeriaceae</taxon>
        <taxon>Plenodomus</taxon>
    </lineage>
</organism>
<reference evidence="1" key="1">
    <citation type="submission" date="2020-01" db="EMBL/GenBank/DDBJ databases">
        <authorList>
            <consortium name="DOE Joint Genome Institute"/>
            <person name="Haridas S."/>
            <person name="Albert R."/>
            <person name="Binder M."/>
            <person name="Bloem J."/>
            <person name="Labutti K."/>
            <person name="Salamov A."/>
            <person name="Andreopoulos B."/>
            <person name="Baker S.E."/>
            <person name="Barry K."/>
            <person name="Bills G."/>
            <person name="Bluhm B.H."/>
            <person name="Cannon C."/>
            <person name="Castanera R."/>
            <person name="Culley D.E."/>
            <person name="Daum C."/>
            <person name="Ezra D."/>
            <person name="Gonzalez J.B."/>
            <person name="Henrissat B."/>
            <person name="Kuo A."/>
            <person name="Liang C."/>
            <person name="Lipzen A."/>
            <person name="Lutzoni F."/>
            <person name="Magnuson J."/>
            <person name="Mondo S."/>
            <person name="Nolan M."/>
            <person name="Ohm R."/>
            <person name="Pangilinan J."/>
            <person name="Park H.-J."/>
            <person name="Ramirez L."/>
            <person name="Alfaro M."/>
            <person name="Sun H."/>
            <person name="Tritt A."/>
            <person name="Yoshinaga Y."/>
            <person name="Zwiers L.-H."/>
            <person name="Turgeon B.G."/>
            <person name="Goodwin S.B."/>
            <person name="Spatafora J.W."/>
            <person name="Crous P.W."/>
            <person name="Grigoriev I.V."/>
        </authorList>
    </citation>
    <scope>NUCLEOTIDE SEQUENCE</scope>
    <source>
        <strain evidence="1">IPT5</strain>
    </source>
</reference>
<evidence type="ECO:0000313" key="2">
    <source>
        <dbReference type="Proteomes" id="UP000799423"/>
    </source>
</evidence>
<dbReference type="OrthoDB" id="4415650at2759"/>
<protein>
    <submittedName>
        <fullName evidence="1">Uncharacterized protein</fullName>
    </submittedName>
</protein>
<sequence>MCPCHHFIIRLNDPFVSSKTGVTSIASRNSRIGEMTRCAKTTVSTALAAIVSWKNKASQEVIQTYNKSTKDDTQNGNKMSLPLLFTLPPSNRHEFITLDTTSKPTLKALNKLITSTIAESPNCAEFMAKHKSADTAKETIQQLRMHWDTKTRDGKIWPEYTVVTDENFGAILELLKGNPVMGVLEVKVGKDE</sequence>
<dbReference type="EMBL" id="MU006332">
    <property type="protein sequence ID" value="KAF2846753.1"/>
    <property type="molecule type" value="Genomic_DNA"/>
</dbReference>
<dbReference type="Proteomes" id="UP000799423">
    <property type="component" value="Unassembled WGS sequence"/>
</dbReference>